<feature type="transmembrane region" description="Helical" evidence="9">
    <location>
        <begin position="877"/>
        <end position="903"/>
    </location>
</feature>
<dbReference type="STRING" id="1450535.A0A317X4R4"/>
<dbReference type="SUPFAM" id="SSF103481">
    <property type="entry name" value="Multidrug resistance efflux transporter EmrE"/>
    <property type="match status" value="1"/>
</dbReference>
<keyword evidence="3" id="KW-0256">Endoplasmic reticulum</keyword>
<dbReference type="RefSeq" id="XP_025470086.1">
    <property type="nucleotide sequence ID" value="XM_025614415.1"/>
</dbReference>
<dbReference type="OrthoDB" id="630895at2759"/>
<feature type="domain" description="PNPLA" evidence="10">
    <location>
        <begin position="21"/>
        <end position="284"/>
    </location>
</feature>
<feature type="transmembrane region" description="Helical" evidence="9">
    <location>
        <begin position="781"/>
        <end position="802"/>
    </location>
</feature>
<keyword evidence="4 9" id="KW-1133">Transmembrane helix</keyword>
<keyword evidence="6 9" id="KW-0472">Membrane</keyword>
<dbReference type="Gene3D" id="3.40.1090.10">
    <property type="entry name" value="Cytosolic phospholipase A2 catalytic domain"/>
    <property type="match status" value="1"/>
</dbReference>
<dbReference type="SUPFAM" id="SSF52151">
    <property type="entry name" value="FabD/lysophospholipase-like"/>
    <property type="match status" value="1"/>
</dbReference>
<evidence type="ECO:0000256" key="1">
    <source>
        <dbReference type="ARBA" id="ARBA00004477"/>
    </source>
</evidence>
<feature type="compositionally biased region" description="Low complexity" evidence="8">
    <location>
        <begin position="169"/>
        <end position="180"/>
    </location>
</feature>
<comment type="subcellular location">
    <subcellularLocation>
        <location evidence="1">Endoplasmic reticulum membrane</location>
        <topology evidence="1">Multi-pass membrane protein</topology>
    </subcellularLocation>
</comment>
<accession>A0A317X4R4</accession>
<dbReference type="Gene3D" id="1.10.3730.20">
    <property type="match status" value="1"/>
</dbReference>
<dbReference type="InterPro" id="IPR016035">
    <property type="entry name" value="Acyl_Trfase/lysoPLipase"/>
</dbReference>
<feature type="transmembrane region" description="Helical" evidence="9">
    <location>
        <begin position="711"/>
        <end position="730"/>
    </location>
</feature>
<keyword evidence="12" id="KW-1185">Reference proteome</keyword>
<feature type="region of interest" description="Disordered" evidence="8">
    <location>
        <begin position="476"/>
        <end position="604"/>
    </location>
</feature>
<dbReference type="EMBL" id="MSFK01000007">
    <property type="protein sequence ID" value="PWY93325.1"/>
    <property type="molecule type" value="Genomic_DNA"/>
</dbReference>
<dbReference type="InterPro" id="IPR008521">
    <property type="entry name" value="Mg_trans_NIPA"/>
</dbReference>
<evidence type="ECO:0000256" key="2">
    <source>
        <dbReference type="ARBA" id="ARBA00022692"/>
    </source>
</evidence>
<dbReference type="GO" id="GO:0046486">
    <property type="term" value="P:glycerolipid metabolic process"/>
    <property type="evidence" value="ECO:0007669"/>
    <property type="project" value="UniProtKB-ARBA"/>
</dbReference>
<feature type="compositionally biased region" description="Pro residues" evidence="8">
    <location>
        <begin position="533"/>
        <end position="547"/>
    </location>
</feature>
<dbReference type="InterPro" id="IPR002641">
    <property type="entry name" value="PNPLA_dom"/>
</dbReference>
<feature type="transmembrane region" description="Helical" evidence="9">
    <location>
        <begin position="973"/>
        <end position="994"/>
    </location>
</feature>
<feature type="compositionally biased region" description="Polar residues" evidence="8">
    <location>
        <begin position="513"/>
        <end position="524"/>
    </location>
</feature>
<evidence type="ECO:0000256" key="4">
    <source>
        <dbReference type="ARBA" id="ARBA00022989"/>
    </source>
</evidence>
<keyword evidence="5" id="KW-0443">Lipid metabolism</keyword>
<feature type="compositionally biased region" description="Basic residues" evidence="8">
    <location>
        <begin position="1240"/>
        <end position="1249"/>
    </location>
</feature>
<feature type="region of interest" description="Disordered" evidence="8">
    <location>
        <begin position="1152"/>
        <end position="1377"/>
    </location>
</feature>
<feature type="compositionally biased region" description="Basic and acidic residues" evidence="8">
    <location>
        <begin position="1251"/>
        <end position="1269"/>
    </location>
</feature>
<feature type="transmembrane region" description="Helical" evidence="9">
    <location>
        <begin position="915"/>
        <end position="934"/>
    </location>
</feature>
<comment type="caution">
    <text evidence="11">The sequence shown here is derived from an EMBL/GenBank/DDBJ whole genome shotgun (WGS) entry which is preliminary data.</text>
</comment>
<evidence type="ECO:0000256" key="8">
    <source>
        <dbReference type="SAM" id="MobiDB-lite"/>
    </source>
</evidence>
<feature type="short sequence motif" description="GXGXXG" evidence="7">
    <location>
        <begin position="25"/>
        <end position="30"/>
    </location>
</feature>
<sequence>MDYSVNLRRKDTTKGPPLRILSLDGGGVRGYSMLIILQELMYRIYVECEGKAPPCDHFDLIVGTGTGGLIALMLGRLRLDLETCKDVYVRMTRRVFETDKTFAGIPFHKTLFKASKLEEAIRECVREHTVFEAEGNDMSPTGRNSLASTPFSPNSMSVPQRSGSRASFSTTTSHSSGHGSQRNSTFVNGLRWGNPDALLYDNREYRTKTAVTALYKGTTSRNGSSVFLRSYDSRKEPPPEFNCTVWQAGRATSATGLAFKPIQIGQHVFIDEGAGTYNPSPQVLDEATVNEWPGREVGAFISVGTGKRPPGTNNRQHEWWEDFFGDALGTFAEARRRLISKIEGCEDIHLAMLRDHLAKRNVSKDNYYRLNVEVGVGEFGMNEWNRLADISTNTRRYLTRPEVKRQILDAGVKFAKIERQHRRLAEHAAAGHEHLGGAVDDGTSSILHSPVLSVPSLSHPTAVELPAELPGDFVPYITTEDSLPAHPTPQDSLVPSPRLSGDLGSPGSGEVSRPSSQAYGSSRPSMEHGHEGMPPPVPPKTPIPYPSEYPSELGGIPMPMPTTASSPGHHGGSGNGKIRPPYPVDEPPVVNKHRKPSYHEPPNYRTTEPPVWPVPASLFFLPDSHALLLPLFSPSPSYPPLPSSFYVDLAHLAHSDPPRAFQFPHYFSYLPITTMDTVPSAMLDPEASLHLPLNHLVGRADSSSRPASYKAIGISLAVASGFFIGVSFVLKKKGLLRANVKYNEEAGEGYGYLKNLYWWGGMTLMIIGELCNFVAYAFVDAILVTPLGALTVVVTTILSAIFLKERLSFVGKVGCFCCILGSVVIALNAPEQSSVSDIQEMKKYVLSPGFLVYAGVIVVGCVVVAVWLGPRYGKKSMFVYISICSLIGGLSVVATQGLGSAILAQIDGEAQFNQWFMYVLLVFVIATLLTEIIYLNKALNLFNAALVTPTYYVFFTSSTIVTSAVLFRGFKGSVSSIVTVILGFLQICAGVVLLQLSKSAKDVPDAAVFKGDLDQVREVATQEEPESEPKADSIRGAAAIIRRISTSRRKMEAEEARRFYRERSEDLKPPAENEIIEWDGLRRRKTVVGDGPTMARARTLRNPSVKYPVPPLGMSRVPEEVPDEPERPSTKQSSHSFLDDLQSRVSSFFHPSWQPIEDEHPNQDPVSLTSMSAHKPHPDTSYPQPVLPDASRSNTPWAEDDRAAPSPPPHGTQRQFSFNTMLHRMKTGNEPTTSRNYPRPTHHHHRSRSRSITEEERLGLVRGDSRGDTAPDEVDEKDILEEEPGSLPSGLAHSPEHDRFHSSESLYPSRLRVNPLPPLPDEEPLADPHAPVEIPHQRHESHSSEGSIVSGPRSAGWRRHGSASSRGSLPGRRGAFI</sequence>
<evidence type="ECO:0000256" key="9">
    <source>
        <dbReference type="SAM" id="Phobius"/>
    </source>
</evidence>
<evidence type="ECO:0000256" key="3">
    <source>
        <dbReference type="ARBA" id="ARBA00022824"/>
    </source>
</evidence>
<reference evidence="11 12" key="1">
    <citation type="submission" date="2016-12" db="EMBL/GenBank/DDBJ databases">
        <title>The genomes of Aspergillus section Nigri reveals drivers in fungal speciation.</title>
        <authorList>
            <consortium name="DOE Joint Genome Institute"/>
            <person name="Vesth T.C."/>
            <person name="Nybo J."/>
            <person name="Theobald S."/>
            <person name="Brandl J."/>
            <person name="Frisvad J.C."/>
            <person name="Nielsen K.F."/>
            <person name="Lyhne E.K."/>
            <person name="Kogle M.E."/>
            <person name="Kuo A."/>
            <person name="Riley R."/>
            <person name="Clum A."/>
            <person name="Nolan M."/>
            <person name="Lipzen A."/>
            <person name="Salamov A."/>
            <person name="Henrissat B."/>
            <person name="Wiebenga A."/>
            <person name="De Vries R.P."/>
            <person name="Grigoriev I.V."/>
            <person name="Mortensen U.H."/>
            <person name="Andersen M.R."/>
            <person name="Baker S.E."/>
        </authorList>
    </citation>
    <scope>NUCLEOTIDE SEQUENCE [LARGE SCALE GENOMIC DNA]</scope>
    <source>
        <strain evidence="11 12">CBS 115572</strain>
    </source>
</reference>
<evidence type="ECO:0000313" key="12">
    <source>
        <dbReference type="Proteomes" id="UP000246702"/>
    </source>
</evidence>
<dbReference type="GO" id="GO:0015095">
    <property type="term" value="F:magnesium ion transmembrane transporter activity"/>
    <property type="evidence" value="ECO:0007669"/>
    <property type="project" value="InterPro"/>
</dbReference>
<keyword evidence="2 9" id="KW-0812">Transmembrane</keyword>
<dbReference type="PROSITE" id="PS51635">
    <property type="entry name" value="PNPLA"/>
    <property type="match status" value="1"/>
</dbReference>
<dbReference type="Pfam" id="PF05653">
    <property type="entry name" value="Mg_trans_NIPA"/>
    <property type="match status" value="1"/>
</dbReference>
<feature type="transmembrane region" description="Helical" evidence="9">
    <location>
        <begin position="756"/>
        <end position="775"/>
    </location>
</feature>
<dbReference type="PANTHER" id="PTHR12570:SF92">
    <property type="entry name" value="SPICHTHYIN, ISOFORM B"/>
    <property type="match status" value="1"/>
</dbReference>
<feature type="compositionally biased region" description="Acidic residues" evidence="8">
    <location>
        <begin position="1270"/>
        <end position="1284"/>
    </location>
</feature>
<feature type="region of interest" description="Disordered" evidence="8">
    <location>
        <begin position="132"/>
        <end position="187"/>
    </location>
</feature>
<feature type="transmembrane region" description="Helical" evidence="9">
    <location>
        <begin position="941"/>
        <end position="967"/>
    </location>
</feature>
<evidence type="ECO:0000256" key="7">
    <source>
        <dbReference type="PROSITE-ProRule" id="PRU01161"/>
    </source>
</evidence>
<proteinExistence type="predicted"/>
<evidence type="ECO:0000256" key="5">
    <source>
        <dbReference type="ARBA" id="ARBA00023098"/>
    </source>
</evidence>
<gene>
    <name evidence="11" type="ORF">BO94DRAFT_564395</name>
</gene>
<dbReference type="GeneID" id="37116558"/>
<dbReference type="Proteomes" id="UP000246702">
    <property type="component" value="Unassembled WGS sequence"/>
</dbReference>
<name>A0A317X4R4_9EURO</name>
<feature type="transmembrane region" description="Helical" evidence="9">
    <location>
        <begin position="809"/>
        <end position="830"/>
    </location>
</feature>
<dbReference type="GO" id="GO:0016020">
    <property type="term" value="C:membrane"/>
    <property type="evidence" value="ECO:0007669"/>
    <property type="project" value="UniProtKB-SubCell"/>
</dbReference>
<feature type="region of interest" description="Disordered" evidence="8">
    <location>
        <begin position="1089"/>
        <end position="1137"/>
    </location>
</feature>
<evidence type="ECO:0000313" key="11">
    <source>
        <dbReference type="EMBL" id="PWY93325.1"/>
    </source>
</evidence>
<evidence type="ECO:0000259" key="10">
    <source>
        <dbReference type="PROSITE" id="PS51635"/>
    </source>
</evidence>
<evidence type="ECO:0000256" key="6">
    <source>
        <dbReference type="ARBA" id="ARBA00023136"/>
    </source>
</evidence>
<feature type="transmembrane region" description="Helical" evidence="9">
    <location>
        <begin position="850"/>
        <end position="870"/>
    </location>
</feature>
<dbReference type="Pfam" id="PF01734">
    <property type="entry name" value="Patatin"/>
    <property type="match status" value="1"/>
</dbReference>
<protein>
    <submittedName>
        <fullName evidence="11">DUF803-domain-containing protein</fullName>
    </submittedName>
</protein>
<dbReference type="PANTHER" id="PTHR12570">
    <property type="match status" value="1"/>
</dbReference>
<organism evidence="11 12">
    <name type="scientific">Aspergillus sclerotioniger CBS 115572</name>
    <dbReference type="NCBI Taxonomy" id="1450535"/>
    <lineage>
        <taxon>Eukaryota</taxon>
        <taxon>Fungi</taxon>
        <taxon>Dikarya</taxon>
        <taxon>Ascomycota</taxon>
        <taxon>Pezizomycotina</taxon>
        <taxon>Eurotiomycetes</taxon>
        <taxon>Eurotiomycetidae</taxon>
        <taxon>Eurotiales</taxon>
        <taxon>Aspergillaceae</taxon>
        <taxon>Aspergillus</taxon>
        <taxon>Aspergillus subgen. Circumdati</taxon>
    </lineage>
</organism>
<dbReference type="CDD" id="cd07216">
    <property type="entry name" value="Pat17_PNPLA8_PNPLA9_like3"/>
    <property type="match status" value="1"/>
</dbReference>
<dbReference type="InterPro" id="IPR037185">
    <property type="entry name" value="EmrE-like"/>
</dbReference>
<comment type="caution">
    <text evidence="7">Lacks conserved residue(s) required for the propagation of feature annotation.</text>
</comment>
<feature type="compositionally biased region" description="Polar residues" evidence="8">
    <location>
        <begin position="138"/>
        <end position="168"/>
    </location>
</feature>